<gene>
    <name evidence="8" type="ORF">H2204_003537</name>
</gene>
<dbReference type="SMART" id="SM00906">
    <property type="entry name" value="Fungal_trans"/>
    <property type="match status" value="1"/>
</dbReference>
<dbReference type="InterPro" id="IPR007219">
    <property type="entry name" value="XnlR_reg_dom"/>
</dbReference>
<keyword evidence="3" id="KW-0238">DNA-binding</keyword>
<dbReference type="Pfam" id="PF04082">
    <property type="entry name" value="Fungal_trans"/>
    <property type="match status" value="1"/>
</dbReference>
<evidence type="ECO:0000313" key="9">
    <source>
        <dbReference type="Proteomes" id="UP001172681"/>
    </source>
</evidence>
<evidence type="ECO:0000256" key="3">
    <source>
        <dbReference type="ARBA" id="ARBA00023125"/>
    </source>
</evidence>
<evidence type="ECO:0000313" key="8">
    <source>
        <dbReference type="EMBL" id="KAJ9639744.1"/>
    </source>
</evidence>
<sequence>MVLNYSSKAAHACVACHNRKVGILPSQYGAKLKDMQIRCVIDDESPSCRACRDAKVDCIGRSRKKRKCNAAPSTAPSLRRRTSKSPPGASAPQPTNFTTSILIPVDQSTTNTAFTYTAVANGPVDQHEGPQTAASLRWTQPRPEASFNWGASLSTPAGTSSYELDHPFNNVSTESQIPSQSFSIPPRSVRQRLTNCFLEYCNPWLPIVEHDDLANLAKIEQQPVPMLLAQALWFAASCIDQSSTAPRQFYQQAKALFWSGSESDPFVAVKAALMLMSYDCRGSRHNNFDNSEFWLHVAVASAYRAKLHRDPPQDSKRGIRRRLWWTIVAQDSLMALSYARPRAVNRMDSDVQALSDLDFVDTSADPTAFSLYVDISKILGDLMECYRRGFMRYTQKSSIEDSLHLWRFRLCHYEIIDPDASQTTDHSLTVRQLKLPYLTALVLFSRSQHTFTTLNHSSKSSSRISGVDSIAASLSAEIFENILQHDEIQHLGPVFTIYAYSACMALLRLWVYPALWEAIQPDLQTLRGVLSRLARHDHGLADAVKALDNSLERIKATPQFPPEQLPSVSDQAHTHKFLETMSPSDCRLWSRLSGLLDDWGSVGAESTRNSLASRETMAEVRTVSQPERTGRLIDGLAPTYEFGYRELEDWILHNG</sequence>
<evidence type="ECO:0000256" key="6">
    <source>
        <dbReference type="SAM" id="MobiDB-lite"/>
    </source>
</evidence>
<evidence type="ECO:0000256" key="5">
    <source>
        <dbReference type="ARBA" id="ARBA00023242"/>
    </source>
</evidence>
<reference evidence="8" key="1">
    <citation type="submission" date="2022-10" db="EMBL/GenBank/DDBJ databases">
        <title>Culturing micro-colonial fungi from biological soil crusts in the Mojave desert and describing Neophaeococcomyces mojavensis, and introducing the new genera and species Taxawa tesnikishii.</title>
        <authorList>
            <person name="Kurbessoian T."/>
            <person name="Stajich J.E."/>
        </authorList>
    </citation>
    <scope>NUCLEOTIDE SEQUENCE</scope>
    <source>
        <strain evidence="8">TK_35</strain>
    </source>
</reference>
<dbReference type="PANTHER" id="PTHR47171:SF2">
    <property type="entry name" value="TRANSCRIPTION FACTOR, PUTATIVE-RELATED"/>
    <property type="match status" value="1"/>
</dbReference>
<evidence type="ECO:0000256" key="4">
    <source>
        <dbReference type="ARBA" id="ARBA00023163"/>
    </source>
</evidence>
<dbReference type="GO" id="GO:0000981">
    <property type="term" value="F:DNA-binding transcription factor activity, RNA polymerase II-specific"/>
    <property type="evidence" value="ECO:0007669"/>
    <property type="project" value="InterPro"/>
</dbReference>
<dbReference type="GO" id="GO:0008270">
    <property type="term" value="F:zinc ion binding"/>
    <property type="evidence" value="ECO:0007669"/>
    <property type="project" value="InterPro"/>
</dbReference>
<name>A0AA39D1I8_9EURO</name>
<dbReference type="InterPro" id="IPR052073">
    <property type="entry name" value="Amide_Lactam_Regulators"/>
</dbReference>
<dbReference type="PANTHER" id="PTHR47171">
    <property type="entry name" value="FARA-RELATED"/>
    <property type="match status" value="1"/>
</dbReference>
<protein>
    <recommendedName>
        <fullName evidence="7">Xylanolytic transcriptional activator regulatory domain-containing protein</fullName>
    </recommendedName>
</protein>
<dbReference type="GO" id="GO:0006351">
    <property type="term" value="P:DNA-templated transcription"/>
    <property type="evidence" value="ECO:0007669"/>
    <property type="project" value="InterPro"/>
</dbReference>
<dbReference type="Proteomes" id="UP001172681">
    <property type="component" value="Unassembled WGS sequence"/>
</dbReference>
<accession>A0AA39D1I8</accession>
<dbReference type="InterPro" id="IPR001138">
    <property type="entry name" value="Zn2Cys6_DnaBD"/>
</dbReference>
<evidence type="ECO:0000256" key="2">
    <source>
        <dbReference type="ARBA" id="ARBA00023015"/>
    </source>
</evidence>
<comment type="caution">
    <text evidence="8">The sequence shown here is derived from an EMBL/GenBank/DDBJ whole genome shotgun (WGS) entry which is preliminary data.</text>
</comment>
<evidence type="ECO:0000256" key="1">
    <source>
        <dbReference type="ARBA" id="ARBA00022833"/>
    </source>
</evidence>
<keyword evidence="5" id="KW-0539">Nucleus</keyword>
<dbReference type="CDD" id="cd00067">
    <property type="entry name" value="GAL4"/>
    <property type="match status" value="1"/>
</dbReference>
<feature type="domain" description="Xylanolytic transcriptional activator regulatory" evidence="7">
    <location>
        <begin position="291"/>
        <end position="360"/>
    </location>
</feature>
<organism evidence="8 9">
    <name type="scientific">Knufia peltigerae</name>
    <dbReference type="NCBI Taxonomy" id="1002370"/>
    <lineage>
        <taxon>Eukaryota</taxon>
        <taxon>Fungi</taxon>
        <taxon>Dikarya</taxon>
        <taxon>Ascomycota</taxon>
        <taxon>Pezizomycotina</taxon>
        <taxon>Eurotiomycetes</taxon>
        <taxon>Chaetothyriomycetidae</taxon>
        <taxon>Chaetothyriales</taxon>
        <taxon>Trichomeriaceae</taxon>
        <taxon>Knufia</taxon>
    </lineage>
</organism>
<dbReference type="AlphaFoldDB" id="A0AA39D1I8"/>
<proteinExistence type="predicted"/>
<keyword evidence="1" id="KW-0862">Zinc</keyword>
<feature type="region of interest" description="Disordered" evidence="6">
    <location>
        <begin position="69"/>
        <end position="100"/>
    </location>
</feature>
<dbReference type="GO" id="GO:0003677">
    <property type="term" value="F:DNA binding"/>
    <property type="evidence" value="ECO:0007669"/>
    <property type="project" value="UniProtKB-KW"/>
</dbReference>
<dbReference type="EMBL" id="JAPDRN010000016">
    <property type="protein sequence ID" value="KAJ9639744.1"/>
    <property type="molecule type" value="Genomic_DNA"/>
</dbReference>
<keyword evidence="9" id="KW-1185">Reference proteome</keyword>
<evidence type="ECO:0000259" key="7">
    <source>
        <dbReference type="SMART" id="SM00906"/>
    </source>
</evidence>
<dbReference type="CDD" id="cd12148">
    <property type="entry name" value="fungal_TF_MHR"/>
    <property type="match status" value="1"/>
</dbReference>
<keyword evidence="2" id="KW-0805">Transcription regulation</keyword>
<keyword evidence="4" id="KW-0804">Transcription</keyword>